<dbReference type="NCBIfam" id="NF000996">
    <property type="entry name" value="PRK00105.1"/>
    <property type="match status" value="1"/>
</dbReference>
<dbReference type="RefSeq" id="WP_018358580.1">
    <property type="nucleotide sequence ID" value="NZ_CP197400.1"/>
</dbReference>
<dbReference type="Proteomes" id="UP000297225">
    <property type="component" value="Unassembled WGS sequence"/>
</dbReference>
<sequence length="346" mass="38539">MRKFKIQPLDQELREEVLRYIDDIAKPKGSLGRLEEIALQVALIQGKLHPTLHKPHHILFSADHGIEREHVSKSPREVTWQQTLNFKRRGTSIDYLTRQHDIELVIVDSGVDYDIPADLGIVDRKIRKGTSNFLYEAAMTEAECQLCIEHGARQSEIANNKGCNIISFGEMGIGNTSPSAIWMHKITNIPLSDCVGAGSGLYGTEMEHKYNILTQAVANAPKEMNAEEVMRYFGGFEMVMTVGAMLRAAELRMTIVVDGFIMTSCMLMAAQLNPTVLEYAIFGHKGDEKGHAKLLNYLGVRPLLDLGMKLGEGTGAVTAYPIIKSAVLMMTEMSLFSGENCIEKYF</sequence>
<comment type="similarity">
    <text evidence="2">Belongs to the CobT family.</text>
</comment>
<dbReference type="Gene3D" id="1.10.1610.10">
    <property type="match status" value="1"/>
</dbReference>
<dbReference type="PANTHER" id="PTHR43463:SF1">
    <property type="entry name" value="NICOTINATE-NUCLEOTIDE--DIMETHYLBENZIMIDAZOLE PHOSPHORIBOSYLTRANSFERASE"/>
    <property type="match status" value="1"/>
</dbReference>
<keyword evidence="11" id="KW-1185">Reference proteome</keyword>
<reference evidence="10 11" key="1">
    <citation type="submission" date="2019-03" db="EMBL/GenBank/DDBJ databases">
        <title>Porphyromonas levii Isolated from the Uterus of Dairy Cows.</title>
        <authorList>
            <person name="Francis A.M."/>
        </authorList>
    </citation>
    <scope>NUCLEOTIDE SEQUENCE [LARGE SCALE GENOMIC DNA]</scope>
    <source>
        <strain evidence="10 11">AF5678</strain>
    </source>
</reference>
<evidence type="ECO:0000256" key="8">
    <source>
        <dbReference type="ARBA" id="ARBA00047340"/>
    </source>
</evidence>
<dbReference type="GO" id="GO:0009236">
    <property type="term" value="P:cobalamin biosynthetic process"/>
    <property type="evidence" value="ECO:0007669"/>
    <property type="project" value="UniProtKB-UniRule"/>
</dbReference>
<evidence type="ECO:0000256" key="5">
    <source>
        <dbReference type="ARBA" id="ARBA00022573"/>
    </source>
</evidence>
<evidence type="ECO:0000313" key="11">
    <source>
        <dbReference type="Proteomes" id="UP000297225"/>
    </source>
</evidence>
<evidence type="ECO:0000256" key="6">
    <source>
        <dbReference type="ARBA" id="ARBA00022676"/>
    </source>
</evidence>
<dbReference type="InterPro" id="IPR017846">
    <property type="entry name" value="Nict_dMeBzImd_PRibTrfase_bact"/>
</dbReference>
<gene>
    <name evidence="10" type="primary">cobT</name>
    <name evidence="10" type="ORF">E4P47_03555</name>
</gene>
<dbReference type="Pfam" id="PF02277">
    <property type="entry name" value="DBI_PRT"/>
    <property type="match status" value="1"/>
</dbReference>
<dbReference type="UniPathway" id="UPA00061">
    <property type="reaction ID" value="UER00516"/>
</dbReference>
<protein>
    <recommendedName>
        <fullName evidence="4 9">Nicotinate-nucleotide--dimethylbenzimidazole phosphoribosyltransferase</fullName>
        <ecNumber evidence="3 9">2.4.2.21</ecNumber>
    </recommendedName>
</protein>
<evidence type="ECO:0000256" key="4">
    <source>
        <dbReference type="ARBA" id="ARBA00015486"/>
    </source>
</evidence>
<dbReference type="InterPro" id="IPR023195">
    <property type="entry name" value="Nict_dMeBzImd_PRibTrfase_N"/>
</dbReference>
<evidence type="ECO:0000256" key="7">
    <source>
        <dbReference type="ARBA" id="ARBA00022679"/>
    </source>
</evidence>
<evidence type="ECO:0000256" key="1">
    <source>
        <dbReference type="ARBA" id="ARBA00005049"/>
    </source>
</evidence>
<dbReference type="InterPro" id="IPR003200">
    <property type="entry name" value="Nict_dMeBzImd_PRibTrfase"/>
</dbReference>
<name>A0A4Y8WQ02_9PORP</name>
<dbReference type="EMBL" id="SPNC01000036">
    <property type="protein sequence ID" value="TFH95841.1"/>
    <property type="molecule type" value="Genomic_DNA"/>
</dbReference>
<dbReference type="GO" id="GO:0008939">
    <property type="term" value="F:nicotinate-nucleotide-dimethylbenzimidazole phosphoribosyltransferase activity"/>
    <property type="evidence" value="ECO:0007669"/>
    <property type="project" value="UniProtKB-UniRule"/>
</dbReference>
<dbReference type="STRING" id="1122973.GCA_000379925_01341"/>
<evidence type="ECO:0000256" key="3">
    <source>
        <dbReference type="ARBA" id="ARBA00011991"/>
    </source>
</evidence>
<comment type="caution">
    <text evidence="10">The sequence shown here is derived from an EMBL/GenBank/DDBJ whole genome shotgun (WGS) entry which is preliminary data.</text>
</comment>
<evidence type="ECO:0000256" key="9">
    <source>
        <dbReference type="NCBIfam" id="TIGR03160"/>
    </source>
</evidence>
<dbReference type="AlphaFoldDB" id="A0A4Y8WQ02"/>
<evidence type="ECO:0000256" key="2">
    <source>
        <dbReference type="ARBA" id="ARBA00007110"/>
    </source>
</evidence>
<dbReference type="PANTHER" id="PTHR43463">
    <property type="entry name" value="NICOTINATE-NUCLEOTIDE--DIMETHYLBENZIMIDAZOLE PHOSPHORIBOSYLTRANSFERASE"/>
    <property type="match status" value="1"/>
</dbReference>
<dbReference type="SUPFAM" id="SSF52733">
    <property type="entry name" value="Nicotinate mononucleotide:5,6-dimethylbenzimidazole phosphoribosyltransferase (CobT)"/>
    <property type="match status" value="1"/>
</dbReference>
<proteinExistence type="inferred from homology"/>
<accession>A0A4Y8WQ02</accession>
<dbReference type="NCBIfam" id="TIGR03160">
    <property type="entry name" value="cobT_DBIPRT"/>
    <property type="match status" value="1"/>
</dbReference>
<keyword evidence="7 10" id="KW-0808">Transferase</keyword>
<evidence type="ECO:0000313" key="10">
    <source>
        <dbReference type="EMBL" id="TFH95841.1"/>
    </source>
</evidence>
<dbReference type="EC" id="2.4.2.21" evidence="3 9"/>
<dbReference type="Gene3D" id="3.40.50.10210">
    <property type="match status" value="1"/>
</dbReference>
<dbReference type="GeneID" id="66797580"/>
<comment type="catalytic activity">
    <reaction evidence="8">
        <text>5,6-dimethylbenzimidazole + nicotinate beta-D-ribonucleotide = alpha-ribazole 5'-phosphate + nicotinate + H(+)</text>
        <dbReference type="Rhea" id="RHEA:11196"/>
        <dbReference type="ChEBI" id="CHEBI:15378"/>
        <dbReference type="ChEBI" id="CHEBI:15890"/>
        <dbReference type="ChEBI" id="CHEBI:32544"/>
        <dbReference type="ChEBI" id="CHEBI:57502"/>
        <dbReference type="ChEBI" id="CHEBI:57918"/>
        <dbReference type="EC" id="2.4.2.21"/>
    </reaction>
</comment>
<organism evidence="10 11">
    <name type="scientific">Porphyromonas levii</name>
    <dbReference type="NCBI Taxonomy" id="28114"/>
    <lineage>
        <taxon>Bacteria</taxon>
        <taxon>Pseudomonadati</taxon>
        <taxon>Bacteroidota</taxon>
        <taxon>Bacteroidia</taxon>
        <taxon>Bacteroidales</taxon>
        <taxon>Porphyromonadaceae</taxon>
        <taxon>Porphyromonas</taxon>
    </lineage>
</organism>
<keyword evidence="6 10" id="KW-0328">Glycosyltransferase</keyword>
<comment type="pathway">
    <text evidence="1">Nucleoside biosynthesis; alpha-ribazole biosynthesis; alpha-ribazole from 5,6-dimethylbenzimidazole: step 1/2.</text>
</comment>
<dbReference type="CDD" id="cd02439">
    <property type="entry name" value="DMB-PRT_CobT"/>
    <property type="match status" value="1"/>
</dbReference>
<keyword evidence="5" id="KW-0169">Cobalamin biosynthesis</keyword>
<dbReference type="OrthoDB" id="9781491at2"/>
<dbReference type="InterPro" id="IPR036087">
    <property type="entry name" value="Nict_dMeBzImd_PRibTrfase_sf"/>
</dbReference>